<dbReference type="EMBL" id="CP115174">
    <property type="protein sequence ID" value="WBO23762.1"/>
    <property type="molecule type" value="Genomic_DNA"/>
</dbReference>
<evidence type="ECO:0000313" key="3">
    <source>
        <dbReference type="Proteomes" id="UP001210865"/>
    </source>
</evidence>
<reference evidence="2 3" key="1">
    <citation type="submission" date="2022-12" db="EMBL/GenBank/DDBJ databases">
        <title>Sphingomonas abieness sp. nov., an endophytic bacterium isolated from Abies koreana.</title>
        <authorList>
            <person name="Jiang L."/>
            <person name="Lee J."/>
        </authorList>
    </citation>
    <scope>NUCLEOTIDE SEQUENCE [LARGE SCALE GENOMIC DNA]</scope>
    <source>
        <strain evidence="3">PAMB 00755</strain>
    </source>
</reference>
<dbReference type="RefSeq" id="WP_270078393.1">
    <property type="nucleotide sequence ID" value="NZ_CP115174.1"/>
</dbReference>
<gene>
    <name evidence="2" type="ORF">PBT88_06465</name>
</gene>
<proteinExistence type="predicted"/>
<evidence type="ECO:0000256" key="1">
    <source>
        <dbReference type="SAM" id="SignalP"/>
    </source>
</evidence>
<sequence>MRHYRNGLVVLALLASSATASLAQSTVPVPPAKPYQVEWVYRAKYGFQDEWWRLFQKYQIAELDEEKRRGFVKDYSVFRPGLHTSEDSRWDYRIIITYNGYEGSTHESEVEKALFPDVATRKRDEDRRWELTTNHWDLPIHEIDPHATAD</sequence>
<dbReference type="Proteomes" id="UP001210865">
    <property type="component" value="Chromosome"/>
</dbReference>
<keyword evidence="1" id="KW-0732">Signal</keyword>
<evidence type="ECO:0000313" key="2">
    <source>
        <dbReference type="EMBL" id="WBO23762.1"/>
    </source>
</evidence>
<accession>A0ABY7NRE5</accession>
<keyword evidence="3" id="KW-1185">Reference proteome</keyword>
<protein>
    <submittedName>
        <fullName evidence="2">Uncharacterized protein</fullName>
    </submittedName>
</protein>
<feature type="signal peptide" evidence="1">
    <location>
        <begin position="1"/>
        <end position="23"/>
    </location>
</feature>
<feature type="chain" id="PRO_5046094208" evidence="1">
    <location>
        <begin position="24"/>
        <end position="150"/>
    </location>
</feature>
<organism evidence="2 3">
    <name type="scientific">Sphingomonas abietis</name>
    <dbReference type="NCBI Taxonomy" id="3012344"/>
    <lineage>
        <taxon>Bacteria</taxon>
        <taxon>Pseudomonadati</taxon>
        <taxon>Pseudomonadota</taxon>
        <taxon>Alphaproteobacteria</taxon>
        <taxon>Sphingomonadales</taxon>
        <taxon>Sphingomonadaceae</taxon>
        <taxon>Sphingomonas</taxon>
    </lineage>
</organism>
<name>A0ABY7NRE5_9SPHN</name>